<feature type="transmembrane region" description="Helical" evidence="1">
    <location>
        <begin position="170"/>
        <end position="186"/>
    </location>
</feature>
<proteinExistence type="predicted"/>
<accession>A0A8J3NZT4</accession>
<feature type="transmembrane region" description="Helical" evidence="1">
    <location>
        <begin position="117"/>
        <end position="134"/>
    </location>
</feature>
<feature type="transmembrane region" description="Helical" evidence="1">
    <location>
        <begin position="75"/>
        <end position="97"/>
    </location>
</feature>
<dbReference type="Proteomes" id="UP000659904">
    <property type="component" value="Unassembled WGS sequence"/>
</dbReference>
<comment type="caution">
    <text evidence="2">The sequence shown here is derived from an EMBL/GenBank/DDBJ whole genome shotgun (WGS) entry which is preliminary data.</text>
</comment>
<protein>
    <submittedName>
        <fullName evidence="2">Uncharacterized protein</fullName>
    </submittedName>
</protein>
<reference evidence="2 3" key="1">
    <citation type="submission" date="2021-01" db="EMBL/GenBank/DDBJ databases">
        <title>Whole genome shotgun sequence of Catellatospora citrea NBRC 14495.</title>
        <authorList>
            <person name="Komaki H."/>
            <person name="Tamura T."/>
        </authorList>
    </citation>
    <scope>NUCLEOTIDE SEQUENCE [LARGE SCALE GENOMIC DNA]</scope>
    <source>
        <strain evidence="2 3">NBRC 14495</strain>
    </source>
</reference>
<keyword evidence="1" id="KW-0472">Membrane</keyword>
<keyword evidence="3" id="KW-1185">Reference proteome</keyword>
<gene>
    <name evidence="2" type="ORF">Cci01nite_37620</name>
</gene>
<sequence>MSAHDEQLERRYERLLALFPAGHRREYEDEMMGVLMAGAKPRQRYPGLREAVNLVRCAVWLRLGGRGAGSPDRRWASAAAAFGLVACLMLLTSRLGVVGAEVLGAWRIDGRLLIVPGQWWFAMAGWTVAVAFAFTRFRVVAAAGAWVAALSEVAVEVIDYPTWPSHLVEVWWLLVLSIGAALALTVRGRTRPQEALGVRRAVVMSSAFAVLAVLPAVDASLAVVTRYGDGGFSIGALGGYNAPGWLGGHQVTGVITLVPGMICALVVLFCLLRAGAPVRRRVMAMSAPALALYVVVPSLFNGFLVSTQRFHPPVLLVPGQWVFLIVFPLVLFAVGALLVERGERHAYLIALGRSAEREARLKRAAAPS</sequence>
<evidence type="ECO:0000313" key="3">
    <source>
        <dbReference type="Proteomes" id="UP000659904"/>
    </source>
</evidence>
<evidence type="ECO:0000256" key="1">
    <source>
        <dbReference type="SAM" id="Phobius"/>
    </source>
</evidence>
<feature type="transmembrane region" description="Helical" evidence="1">
    <location>
        <begin position="139"/>
        <end position="158"/>
    </location>
</feature>
<keyword evidence="1" id="KW-1133">Transmembrane helix</keyword>
<feature type="transmembrane region" description="Helical" evidence="1">
    <location>
        <begin position="320"/>
        <end position="339"/>
    </location>
</feature>
<keyword evidence="1" id="KW-0812">Transmembrane</keyword>
<feature type="transmembrane region" description="Helical" evidence="1">
    <location>
        <begin position="282"/>
        <end position="300"/>
    </location>
</feature>
<organism evidence="2 3">
    <name type="scientific">Catellatospora citrea</name>
    <dbReference type="NCBI Taxonomy" id="53366"/>
    <lineage>
        <taxon>Bacteria</taxon>
        <taxon>Bacillati</taxon>
        <taxon>Actinomycetota</taxon>
        <taxon>Actinomycetes</taxon>
        <taxon>Micromonosporales</taxon>
        <taxon>Micromonosporaceae</taxon>
        <taxon>Catellatospora</taxon>
    </lineage>
</organism>
<feature type="transmembrane region" description="Helical" evidence="1">
    <location>
        <begin position="251"/>
        <end position="270"/>
    </location>
</feature>
<dbReference type="EMBL" id="BONH01000016">
    <property type="protein sequence ID" value="GIF98668.1"/>
    <property type="molecule type" value="Genomic_DNA"/>
</dbReference>
<evidence type="ECO:0000313" key="2">
    <source>
        <dbReference type="EMBL" id="GIF98668.1"/>
    </source>
</evidence>
<name>A0A8J3NZT4_9ACTN</name>
<dbReference type="AlphaFoldDB" id="A0A8J3NZT4"/>
<feature type="transmembrane region" description="Helical" evidence="1">
    <location>
        <begin position="198"/>
        <end position="217"/>
    </location>
</feature>
<dbReference type="RefSeq" id="WP_120315745.1">
    <property type="nucleotide sequence ID" value="NZ_BONH01000016.1"/>
</dbReference>